<evidence type="ECO:0000256" key="1">
    <source>
        <dbReference type="ARBA" id="ARBA00001033"/>
    </source>
</evidence>
<keyword evidence="8 16" id="KW-0479">Metal-binding</keyword>
<dbReference type="SUPFAM" id="SSF56655">
    <property type="entry name" value="Carbohydrate phosphatase"/>
    <property type="match status" value="1"/>
</dbReference>
<dbReference type="FunFam" id="3.40.190.80:FF:000007">
    <property type="entry name" value="Blast:Putative inositol monophosphatase 3"/>
    <property type="match status" value="1"/>
</dbReference>
<proteinExistence type="inferred from homology"/>
<feature type="binding site" evidence="16">
    <location>
        <position position="254"/>
    </location>
    <ligand>
        <name>Mg(2+)</name>
        <dbReference type="ChEBI" id="CHEBI:18420"/>
        <label>1</label>
        <note>catalytic</note>
    </ligand>
</feature>
<dbReference type="GO" id="GO:0016020">
    <property type="term" value="C:membrane"/>
    <property type="evidence" value="ECO:0007669"/>
    <property type="project" value="UniProtKB-SubCell"/>
</dbReference>
<comment type="catalytic activity">
    <reaction evidence="1">
        <text>a myo-inositol phosphate + H2O = myo-inositol + phosphate</text>
        <dbReference type="Rhea" id="RHEA:24056"/>
        <dbReference type="ChEBI" id="CHEBI:15377"/>
        <dbReference type="ChEBI" id="CHEBI:17268"/>
        <dbReference type="ChEBI" id="CHEBI:43474"/>
        <dbReference type="ChEBI" id="CHEBI:84139"/>
        <dbReference type="EC" id="3.1.3.25"/>
    </reaction>
</comment>
<evidence type="ECO:0000256" key="9">
    <source>
        <dbReference type="ARBA" id="ARBA00022801"/>
    </source>
</evidence>
<feature type="binding site" evidence="16">
    <location>
        <position position="88"/>
    </location>
    <ligand>
        <name>Mg(2+)</name>
        <dbReference type="ChEBI" id="CHEBI:18420"/>
        <label>1</label>
        <note>catalytic</note>
    </ligand>
</feature>
<comment type="caution">
    <text evidence="17">The sequence shown here is derived from an EMBL/GenBank/DDBJ whole genome shotgun (WGS) entry which is preliminary data.</text>
</comment>
<dbReference type="GO" id="GO:0052834">
    <property type="term" value="F:inositol monophosphate phosphatase activity"/>
    <property type="evidence" value="ECO:0007669"/>
    <property type="project" value="UniProtKB-EC"/>
</dbReference>
<dbReference type="InterPro" id="IPR020550">
    <property type="entry name" value="Inositol_monophosphatase_CS"/>
</dbReference>
<comment type="pathway">
    <text evidence="4">Polyol metabolism; myo-inositol biosynthesis; myo-inositol from D-glucose 6-phosphate: step 2/2.</text>
</comment>
<dbReference type="PROSITE" id="PS00630">
    <property type="entry name" value="IMP_2"/>
    <property type="match status" value="1"/>
</dbReference>
<evidence type="ECO:0000256" key="6">
    <source>
        <dbReference type="ARBA" id="ARBA00013106"/>
    </source>
</evidence>
<keyword evidence="11" id="KW-1133">Transmembrane helix</keyword>
<comment type="subcellular location">
    <subcellularLocation>
        <location evidence="3">Membrane</location>
        <topology evidence="3">Single-pass membrane protein</topology>
    </subcellularLocation>
</comment>
<dbReference type="EC" id="3.1.3.25" evidence="6"/>
<keyword evidence="10 16" id="KW-0460">Magnesium</keyword>
<dbReference type="PANTHER" id="PTHR43028">
    <property type="entry name" value="3'(2'),5'-BISPHOSPHATE NUCLEOTIDASE 1"/>
    <property type="match status" value="1"/>
</dbReference>
<dbReference type="GO" id="GO:0005794">
    <property type="term" value="C:Golgi apparatus"/>
    <property type="evidence" value="ECO:0007669"/>
    <property type="project" value="UniProtKB-ARBA"/>
</dbReference>
<organism evidence="17 18">
    <name type="scientific">Oedothorax gibbosus</name>
    <dbReference type="NCBI Taxonomy" id="931172"/>
    <lineage>
        <taxon>Eukaryota</taxon>
        <taxon>Metazoa</taxon>
        <taxon>Ecdysozoa</taxon>
        <taxon>Arthropoda</taxon>
        <taxon>Chelicerata</taxon>
        <taxon>Arachnida</taxon>
        <taxon>Araneae</taxon>
        <taxon>Araneomorphae</taxon>
        <taxon>Entelegynae</taxon>
        <taxon>Araneoidea</taxon>
        <taxon>Linyphiidae</taxon>
        <taxon>Erigoninae</taxon>
        <taxon>Oedothorax</taxon>
    </lineage>
</organism>
<evidence type="ECO:0000313" key="17">
    <source>
        <dbReference type="EMBL" id="KAG8198926.1"/>
    </source>
</evidence>
<dbReference type="Gene3D" id="3.40.190.80">
    <property type="match status" value="1"/>
</dbReference>
<evidence type="ECO:0000256" key="8">
    <source>
        <dbReference type="ARBA" id="ARBA00022723"/>
    </source>
</evidence>
<dbReference type="GO" id="GO:0008254">
    <property type="term" value="F:3'-nucleotidase activity"/>
    <property type="evidence" value="ECO:0007669"/>
    <property type="project" value="TreeGrafter"/>
</dbReference>
<dbReference type="Gene3D" id="3.30.540.10">
    <property type="entry name" value="Fructose-1,6-Bisphosphatase, subunit A, domain 1"/>
    <property type="match status" value="1"/>
</dbReference>
<evidence type="ECO:0000313" key="18">
    <source>
        <dbReference type="Proteomes" id="UP000827092"/>
    </source>
</evidence>
<evidence type="ECO:0000256" key="12">
    <source>
        <dbReference type="ARBA" id="ARBA00023136"/>
    </source>
</evidence>
<feature type="binding site" evidence="16">
    <location>
        <position position="129"/>
    </location>
    <ligand>
        <name>Mg(2+)</name>
        <dbReference type="ChEBI" id="CHEBI:18420"/>
        <label>1</label>
        <note>catalytic</note>
    </ligand>
</feature>
<evidence type="ECO:0000256" key="16">
    <source>
        <dbReference type="PIRSR" id="PIRSR600760-2"/>
    </source>
</evidence>
<evidence type="ECO:0000256" key="4">
    <source>
        <dbReference type="ARBA" id="ARBA00005152"/>
    </source>
</evidence>
<sequence length="310" mass="33722">MYVGDSKNDNSLTELVSLKHLLSVCVNAAESGGMKVRDVRMGSSFKEFSKGKTKEGANDPLTYGDLLSHRIMLYSLKKSFPHIKVISEEHDGNELQPHDVGPPVSSWLPVDNFAEDVFIPTKDILVWIDPLDATQEYTENLVQYVTTLVCVAVKGKPVIGVIHRPFQNVTFWGWVGKGTSSPLLGSKTKQDAVEKAPKIIVSRSHAGKVKEVARAAFGPDTEVTPAGGAGFKALQVAENQADAYIHVTLIKKWDICAGDALLRALGGEMTTLDGNPIDYGDPNNLKNEKGLIATTHDHEKYVQKLASLAS</sequence>
<evidence type="ECO:0000256" key="5">
    <source>
        <dbReference type="ARBA" id="ARBA00009759"/>
    </source>
</evidence>
<comment type="similarity">
    <text evidence="5">Belongs to the inositol monophosphatase superfamily.</text>
</comment>
<evidence type="ECO:0000256" key="15">
    <source>
        <dbReference type="ARBA" id="ARBA00074068"/>
    </source>
</evidence>
<dbReference type="CDD" id="cd01640">
    <property type="entry name" value="IPPase"/>
    <property type="match status" value="1"/>
</dbReference>
<dbReference type="GO" id="GO:0046854">
    <property type="term" value="P:phosphatidylinositol phosphate biosynthetic process"/>
    <property type="evidence" value="ECO:0007669"/>
    <property type="project" value="InterPro"/>
</dbReference>
<evidence type="ECO:0000256" key="7">
    <source>
        <dbReference type="ARBA" id="ARBA00022692"/>
    </source>
</evidence>
<dbReference type="Proteomes" id="UP000827092">
    <property type="component" value="Unassembled WGS sequence"/>
</dbReference>
<dbReference type="FunFam" id="3.30.540.10:FF:000012">
    <property type="entry name" value="Blast:Putative inositol monophosphatase 3"/>
    <property type="match status" value="1"/>
</dbReference>
<dbReference type="AlphaFoldDB" id="A0AAV6VTY9"/>
<evidence type="ECO:0000256" key="13">
    <source>
        <dbReference type="ARBA" id="ARBA00042119"/>
    </source>
</evidence>
<keyword evidence="7" id="KW-0812">Transmembrane</keyword>
<evidence type="ECO:0000256" key="14">
    <source>
        <dbReference type="ARBA" id="ARBA00042949"/>
    </source>
</evidence>
<gene>
    <name evidence="17" type="ORF">JTE90_015134</name>
</gene>
<dbReference type="GO" id="GO:0046872">
    <property type="term" value="F:metal ion binding"/>
    <property type="evidence" value="ECO:0007669"/>
    <property type="project" value="UniProtKB-KW"/>
</dbReference>
<dbReference type="InterPro" id="IPR000760">
    <property type="entry name" value="Inositol_monophosphatase-like"/>
</dbReference>
<keyword evidence="9" id="KW-0378">Hydrolase</keyword>
<feature type="binding site" evidence="16">
    <location>
        <position position="131"/>
    </location>
    <ligand>
        <name>Mg(2+)</name>
        <dbReference type="ChEBI" id="CHEBI:18420"/>
        <label>1</label>
        <note>catalytic</note>
    </ligand>
</feature>
<dbReference type="EMBL" id="JAFNEN010000034">
    <property type="protein sequence ID" value="KAG8198926.1"/>
    <property type="molecule type" value="Genomic_DNA"/>
</dbReference>
<accession>A0AAV6VTY9</accession>
<dbReference type="InterPro" id="IPR050725">
    <property type="entry name" value="CysQ/Inositol_MonoPase"/>
</dbReference>
<name>A0AAV6VTY9_9ARAC</name>
<keyword evidence="18" id="KW-1185">Reference proteome</keyword>
<feature type="binding site" evidence="16">
    <location>
        <position position="132"/>
    </location>
    <ligand>
        <name>Mg(2+)</name>
        <dbReference type="ChEBI" id="CHEBI:18420"/>
        <label>1</label>
        <note>catalytic</note>
    </ligand>
</feature>
<evidence type="ECO:0000256" key="2">
    <source>
        <dbReference type="ARBA" id="ARBA00001946"/>
    </source>
</evidence>
<evidence type="ECO:0000256" key="11">
    <source>
        <dbReference type="ARBA" id="ARBA00022989"/>
    </source>
</evidence>
<dbReference type="Pfam" id="PF00459">
    <property type="entry name" value="Inositol_P"/>
    <property type="match status" value="1"/>
</dbReference>
<comment type="cofactor">
    <cofactor evidence="2 16">
        <name>Mg(2+)</name>
        <dbReference type="ChEBI" id="CHEBI:18420"/>
    </cofactor>
</comment>
<evidence type="ECO:0000256" key="3">
    <source>
        <dbReference type="ARBA" id="ARBA00004167"/>
    </source>
</evidence>
<dbReference type="PANTHER" id="PTHR43028:SF4">
    <property type="entry name" value="INOSITOL MONOPHOSPHATASE 3"/>
    <property type="match status" value="1"/>
</dbReference>
<reference evidence="17 18" key="1">
    <citation type="journal article" date="2022" name="Nat. Ecol. Evol.">
        <title>A masculinizing supergene underlies an exaggerated male reproductive morph in a spider.</title>
        <authorList>
            <person name="Hendrickx F."/>
            <person name="De Corte Z."/>
            <person name="Sonet G."/>
            <person name="Van Belleghem S.M."/>
            <person name="Kostlbacher S."/>
            <person name="Vangestel C."/>
        </authorList>
    </citation>
    <scope>NUCLEOTIDE SEQUENCE [LARGE SCALE GENOMIC DNA]</scope>
    <source>
        <strain evidence="17">W744_W776</strain>
    </source>
</reference>
<keyword evidence="12" id="KW-0472">Membrane</keyword>
<protein>
    <recommendedName>
        <fullName evidence="15">Putative inositol monophosphatase 3</fullName>
        <ecNumber evidence="6">3.1.3.25</ecNumber>
    </recommendedName>
    <alternativeName>
        <fullName evidence="14">Inositol-1(or 4)-monophosphatase 3</fullName>
    </alternativeName>
    <alternativeName>
        <fullName evidence="13">Myo-inositol monophosphatase A3</fullName>
    </alternativeName>
</protein>
<evidence type="ECO:0000256" key="10">
    <source>
        <dbReference type="ARBA" id="ARBA00022842"/>
    </source>
</evidence>